<dbReference type="PANTHER" id="PTHR43112">
    <property type="entry name" value="FERREDOXIN"/>
    <property type="match status" value="1"/>
</dbReference>
<comment type="cofactor">
    <cofactor evidence="8">
        <name>[2Fe-2S] cluster</name>
        <dbReference type="ChEBI" id="CHEBI:190135"/>
    </cofactor>
</comment>
<dbReference type="GO" id="GO:0051537">
    <property type="term" value="F:2 iron, 2 sulfur cluster binding"/>
    <property type="evidence" value="ECO:0007669"/>
    <property type="project" value="UniProtKB-KW"/>
</dbReference>
<dbReference type="PANTHER" id="PTHR43112:SF3">
    <property type="entry name" value="FERREDOXIN-2, CHLOROPLASTIC"/>
    <property type="match status" value="1"/>
</dbReference>
<dbReference type="GO" id="GO:0046872">
    <property type="term" value="F:metal ion binding"/>
    <property type="evidence" value="ECO:0007669"/>
    <property type="project" value="UniProtKB-KW"/>
</dbReference>
<dbReference type="RefSeq" id="WP_259621055.1">
    <property type="nucleotide sequence ID" value="NZ_JANYMP010000001.1"/>
</dbReference>
<dbReference type="InterPro" id="IPR006058">
    <property type="entry name" value="2Fe2S_fd_BS"/>
</dbReference>
<dbReference type="SUPFAM" id="SSF54292">
    <property type="entry name" value="2Fe-2S ferredoxin-like"/>
    <property type="match status" value="1"/>
</dbReference>
<gene>
    <name evidence="10" type="ORF">NZH93_01640</name>
</gene>
<accession>A0A9X2VFA1</accession>
<evidence type="ECO:0000256" key="8">
    <source>
        <dbReference type="ARBA" id="ARBA00034078"/>
    </source>
</evidence>
<feature type="domain" description="2Fe-2S ferredoxin-type" evidence="9">
    <location>
        <begin position="2"/>
        <end position="93"/>
    </location>
</feature>
<evidence type="ECO:0000256" key="7">
    <source>
        <dbReference type="ARBA" id="ARBA00023014"/>
    </source>
</evidence>
<dbReference type="InterPro" id="IPR036010">
    <property type="entry name" value="2Fe-2S_ferredoxin-like_sf"/>
</dbReference>
<protein>
    <submittedName>
        <fullName evidence="10">2Fe-2S iron-sulfur cluster-binding protein</fullName>
    </submittedName>
</protein>
<evidence type="ECO:0000259" key="9">
    <source>
        <dbReference type="PROSITE" id="PS51085"/>
    </source>
</evidence>
<evidence type="ECO:0000256" key="6">
    <source>
        <dbReference type="ARBA" id="ARBA00023004"/>
    </source>
</evidence>
<evidence type="ECO:0000256" key="4">
    <source>
        <dbReference type="ARBA" id="ARBA00022723"/>
    </source>
</evidence>
<dbReference type="InterPro" id="IPR012675">
    <property type="entry name" value="Beta-grasp_dom_sf"/>
</dbReference>
<evidence type="ECO:0000256" key="1">
    <source>
        <dbReference type="ARBA" id="ARBA00007874"/>
    </source>
</evidence>
<proteinExistence type="inferred from homology"/>
<dbReference type="PROSITE" id="PS51085">
    <property type="entry name" value="2FE2S_FER_2"/>
    <property type="match status" value="1"/>
</dbReference>
<name>A0A9X2VFA1_9PSEU</name>
<dbReference type="Proteomes" id="UP001141259">
    <property type="component" value="Unassembled WGS sequence"/>
</dbReference>
<dbReference type="Gene3D" id="3.10.20.30">
    <property type="match status" value="1"/>
</dbReference>
<reference evidence="10" key="1">
    <citation type="submission" date="2022-08" db="EMBL/GenBank/DDBJ databases">
        <authorList>
            <person name="Tistechok S."/>
            <person name="Samborskyy M."/>
            <person name="Roman I."/>
        </authorList>
    </citation>
    <scope>NUCLEOTIDE SEQUENCE</scope>
    <source>
        <strain evidence="10">DSM 103496</strain>
    </source>
</reference>
<dbReference type="AlphaFoldDB" id="A0A9X2VFA1"/>
<keyword evidence="3" id="KW-0001">2Fe-2S</keyword>
<dbReference type="InterPro" id="IPR001041">
    <property type="entry name" value="2Fe-2S_ferredoxin-type"/>
</dbReference>
<evidence type="ECO:0000256" key="3">
    <source>
        <dbReference type="ARBA" id="ARBA00022714"/>
    </source>
</evidence>
<dbReference type="CDD" id="cd00207">
    <property type="entry name" value="fer2"/>
    <property type="match status" value="1"/>
</dbReference>
<dbReference type="PROSITE" id="PS00197">
    <property type="entry name" value="2FE2S_FER_1"/>
    <property type="match status" value="1"/>
</dbReference>
<evidence type="ECO:0000313" key="10">
    <source>
        <dbReference type="EMBL" id="MCS7475541.1"/>
    </source>
</evidence>
<keyword evidence="7" id="KW-0411">Iron-sulfur</keyword>
<evidence type="ECO:0000313" key="11">
    <source>
        <dbReference type="Proteomes" id="UP001141259"/>
    </source>
</evidence>
<keyword evidence="6" id="KW-0408">Iron</keyword>
<organism evidence="10 11">
    <name type="scientific">Umezawaea endophytica</name>
    <dbReference type="NCBI Taxonomy" id="1654476"/>
    <lineage>
        <taxon>Bacteria</taxon>
        <taxon>Bacillati</taxon>
        <taxon>Actinomycetota</taxon>
        <taxon>Actinomycetes</taxon>
        <taxon>Pseudonocardiales</taxon>
        <taxon>Pseudonocardiaceae</taxon>
        <taxon>Umezawaea</taxon>
    </lineage>
</organism>
<keyword evidence="5" id="KW-0249">Electron transport</keyword>
<evidence type="ECO:0000256" key="2">
    <source>
        <dbReference type="ARBA" id="ARBA00022448"/>
    </source>
</evidence>
<dbReference type="Pfam" id="PF00111">
    <property type="entry name" value="Fer2"/>
    <property type="match status" value="1"/>
</dbReference>
<comment type="similarity">
    <text evidence="1">Belongs to the 2Fe2S plant-type ferredoxin family.</text>
</comment>
<sequence length="106" mass="11461">MPEVTVLPHDVRVDARTDETVVDALRRAGWRSPYRCRRGGCGACKGRLVEGRVRYSLPVADSVLDDAERAAGLCLPCRAVPVTDVVLDLGAAPLRAVLATAPPWRL</sequence>
<comment type="caution">
    <text evidence="10">The sequence shown here is derived from an EMBL/GenBank/DDBJ whole genome shotgun (WGS) entry which is preliminary data.</text>
</comment>
<keyword evidence="4" id="KW-0479">Metal-binding</keyword>
<evidence type="ECO:0000256" key="5">
    <source>
        <dbReference type="ARBA" id="ARBA00022982"/>
    </source>
</evidence>
<keyword evidence="11" id="KW-1185">Reference proteome</keyword>
<keyword evidence="2" id="KW-0813">Transport</keyword>
<dbReference type="EMBL" id="JANYMP010000001">
    <property type="protein sequence ID" value="MCS7475541.1"/>
    <property type="molecule type" value="Genomic_DNA"/>
</dbReference>